<dbReference type="EMBL" id="JAUSWO010000001">
    <property type="protein sequence ID" value="MDQ0514114.1"/>
    <property type="molecule type" value="Genomic_DNA"/>
</dbReference>
<dbReference type="PANTHER" id="PTHR39193:SF1">
    <property type="entry name" value="5-DEOXY-GLUCURONATE ISOMERASE"/>
    <property type="match status" value="1"/>
</dbReference>
<keyword evidence="3" id="KW-1185">Reference proteome</keyword>
<dbReference type="PIRSF" id="PIRSF036628">
    <property type="entry name" value="IolB"/>
    <property type="match status" value="1"/>
</dbReference>
<dbReference type="InterPro" id="IPR024203">
    <property type="entry name" value="Deoxy-glucuronate_isom_IolB"/>
</dbReference>
<evidence type="ECO:0000313" key="3">
    <source>
        <dbReference type="Proteomes" id="UP001240643"/>
    </source>
</evidence>
<organism evidence="2 3">
    <name type="scientific">Mycoplasmoides fastidiosum</name>
    <dbReference type="NCBI Taxonomy" id="92758"/>
    <lineage>
        <taxon>Bacteria</taxon>
        <taxon>Bacillati</taxon>
        <taxon>Mycoplasmatota</taxon>
        <taxon>Mycoplasmoidales</taxon>
        <taxon>Mycoplasmoidaceae</taxon>
        <taxon>Mycoplasmoides</taxon>
    </lineage>
</organism>
<dbReference type="Proteomes" id="UP001240643">
    <property type="component" value="Unassembled WGS sequence"/>
</dbReference>
<dbReference type="Pfam" id="PF04962">
    <property type="entry name" value="KduI"/>
    <property type="match status" value="1"/>
</dbReference>
<sequence>MFLKNQHLGTGYHRLLTRTKTGHTLNLDVHLWKTNTEPTTLDLVSSSDETVLLVLTGQVSISINDQLPQTYQRDSLFDQIGTCLVLPPTTQIRCQTHQIPTEVLVLQTPNAQLNQPQIFDPTTVSEDYFGEGQWDNTALRLVRTYFDYDNLPTSNLVVGEVISYPGCWSSYLPHYHDQAELYYFKFDHANGFGISVIGDQAHIVTENDLSVIEPNLVHPVVSAPGYPLYFCWIILHNPNQPWKKDRKIDPNHAWLEAPNVSYWNKKKK</sequence>
<comment type="caution">
    <text evidence="2">The sequence shown here is derived from an EMBL/GenBank/DDBJ whole genome shotgun (WGS) entry which is preliminary data.</text>
</comment>
<evidence type="ECO:0000256" key="1">
    <source>
        <dbReference type="ARBA" id="ARBA00023235"/>
    </source>
</evidence>
<keyword evidence="1 2" id="KW-0413">Isomerase</keyword>
<dbReference type="Gene3D" id="2.60.120.10">
    <property type="entry name" value="Jelly Rolls"/>
    <property type="match status" value="2"/>
</dbReference>
<protein>
    <submittedName>
        <fullName evidence="2">5-deoxy-glucuronate isomerase</fullName>
        <ecNumber evidence="2">5.3.1.30</ecNumber>
    </submittedName>
</protein>
<reference evidence="2" key="1">
    <citation type="submission" date="2023-07" db="EMBL/GenBank/DDBJ databases">
        <title>Genomic Encyclopedia of Type Strains, Phase IV (KMG-IV): sequencing the most valuable type-strain genomes for metagenomic binning, comparative biology and taxonomic classification.</title>
        <authorList>
            <person name="Goeker M."/>
        </authorList>
    </citation>
    <scope>NUCLEOTIDE SEQUENCE [LARGE SCALE GENOMIC DNA]</scope>
    <source>
        <strain evidence="2">DSM 21204</strain>
    </source>
</reference>
<gene>
    <name evidence="2" type="ORF">J2Z62_000552</name>
</gene>
<proteinExistence type="predicted"/>
<dbReference type="InterPro" id="IPR021120">
    <property type="entry name" value="KduI/IolB_isomerase"/>
</dbReference>
<accession>A0ABU0LZJ3</accession>
<evidence type="ECO:0000313" key="2">
    <source>
        <dbReference type="EMBL" id="MDQ0514114.1"/>
    </source>
</evidence>
<dbReference type="InterPro" id="IPR011051">
    <property type="entry name" value="RmlC_Cupin_sf"/>
</dbReference>
<dbReference type="RefSeq" id="WP_256547197.1">
    <property type="nucleotide sequence ID" value="NZ_CP101809.1"/>
</dbReference>
<dbReference type="SUPFAM" id="SSF51182">
    <property type="entry name" value="RmlC-like cupins"/>
    <property type="match status" value="1"/>
</dbReference>
<dbReference type="EC" id="5.3.1.30" evidence="2"/>
<dbReference type="PANTHER" id="PTHR39193">
    <property type="entry name" value="5-DEOXY-GLUCURONATE ISOMERASE"/>
    <property type="match status" value="1"/>
</dbReference>
<dbReference type="InterPro" id="IPR014710">
    <property type="entry name" value="RmlC-like_jellyroll"/>
</dbReference>
<dbReference type="GO" id="GO:0102482">
    <property type="term" value="F:5-deoxy-D-glucuronate isomerase activity"/>
    <property type="evidence" value="ECO:0007669"/>
    <property type="project" value="UniProtKB-EC"/>
</dbReference>
<name>A0ABU0LZJ3_9BACT</name>